<organism evidence="2 3">
    <name type="scientific">Microbacterium algeriense</name>
    <dbReference type="NCBI Taxonomy" id="2615184"/>
    <lineage>
        <taxon>Bacteria</taxon>
        <taxon>Bacillati</taxon>
        <taxon>Actinomycetota</taxon>
        <taxon>Actinomycetes</taxon>
        <taxon>Micrococcales</taxon>
        <taxon>Microbacteriaceae</taxon>
        <taxon>Microbacterium</taxon>
    </lineage>
</organism>
<dbReference type="EMBL" id="WAAO01000001">
    <property type="protein sequence ID" value="KAB1866728.1"/>
    <property type="molecule type" value="Genomic_DNA"/>
</dbReference>
<name>A0ABQ6V8R6_9MICO</name>
<keyword evidence="1" id="KW-0812">Transmembrane</keyword>
<keyword evidence="3" id="KW-1185">Reference proteome</keyword>
<keyword evidence="1" id="KW-0472">Membrane</keyword>
<gene>
    <name evidence="2" type="ORF">F6A08_02630</name>
</gene>
<feature type="transmembrane region" description="Helical" evidence="1">
    <location>
        <begin position="51"/>
        <end position="75"/>
    </location>
</feature>
<evidence type="ECO:0000256" key="1">
    <source>
        <dbReference type="SAM" id="Phobius"/>
    </source>
</evidence>
<dbReference type="Proteomes" id="UP000478836">
    <property type="component" value="Unassembled WGS sequence"/>
</dbReference>
<feature type="transmembrane region" description="Helical" evidence="1">
    <location>
        <begin position="95"/>
        <end position="113"/>
    </location>
</feature>
<dbReference type="GeneID" id="77475323"/>
<reference evidence="3" key="1">
    <citation type="submission" date="2019-09" db="EMBL/GenBank/DDBJ databases">
        <title>Whole genome sequencing of Microbacterium maritypicum.</title>
        <authorList>
            <person name="Lenchi N."/>
        </authorList>
    </citation>
    <scope>NUCLEOTIDE SEQUENCE [LARGE SCALE GENOMIC DNA]</scope>
    <source>
        <strain evidence="3">G1</strain>
    </source>
</reference>
<accession>A0ABQ6V8R6</accession>
<feature type="transmembrane region" description="Helical" evidence="1">
    <location>
        <begin position="12"/>
        <end position="36"/>
    </location>
</feature>
<keyword evidence="1" id="KW-1133">Transmembrane helix</keyword>
<feature type="transmembrane region" description="Helical" evidence="1">
    <location>
        <begin position="119"/>
        <end position="138"/>
    </location>
</feature>
<evidence type="ECO:0000313" key="3">
    <source>
        <dbReference type="Proteomes" id="UP000478836"/>
    </source>
</evidence>
<dbReference type="RefSeq" id="WP_151458524.1">
    <property type="nucleotide sequence ID" value="NZ_WAAO01000001.1"/>
</dbReference>
<protein>
    <submittedName>
        <fullName evidence="2">Uncharacterized protein</fullName>
    </submittedName>
</protein>
<proteinExistence type="predicted"/>
<sequence length="148" mass="15697">MQAATDGRRRSAVTVLVLLVAAFVTASTVALLRYAWIDGWSGSAIDGNDHWASLLGTTGTFFIGGLLAVLICWFLERPPDADRASRKGRSVRNALIANAVCAVAGAYPLHLLTWNWAHALLLLLALCGAGSVTFVLALRLRDLALGPA</sequence>
<evidence type="ECO:0000313" key="2">
    <source>
        <dbReference type="EMBL" id="KAB1866728.1"/>
    </source>
</evidence>
<comment type="caution">
    <text evidence="2">The sequence shown here is derived from an EMBL/GenBank/DDBJ whole genome shotgun (WGS) entry which is preliminary data.</text>
</comment>